<evidence type="ECO:0000313" key="2">
    <source>
        <dbReference type="Proteomes" id="UP000291831"/>
    </source>
</evidence>
<organism evidence="1 2">
    <name type="scientific">Candidatus Argoarchaeum ethanivorans</name>
    <dbReference type="NCBI Taxonomy" id="2608793"/>
    <lineage>
        <taxon>Archaea</taxon>
        <taxon>Methanobacteriati</taxon>
        <taxon>Methanobacteriota</taxon>
        <taxon>Stenosarchaea group</taxon>
        <taxon>Methanomicrobia</taxon>
        <taxon>Methanosarcinales</taxon>
        <taxon>Methanosarcinales incertae sedis</taxon>
        <taxon>GOM Arc I cluster</taxon>
        <taxon>Candidatus Argoarchaeum</taxon>
    </lineage>
</organism>
<dbReference type="Gene3D" id="2.160.20.10">
    <property type="entry name" value="Single-stranded right-handed beta-helix, Pectin lyase-like"/>
    <property type="match status" value="1"/>
</dbReference>
<dbReference type="EMBL" id="RPGO01000005">
    <property type="protein sequence ID" value="RZB32786.1"/>
    <property type="molecule type" value="Genomic_DNA"/>
</dbReference>
<reference evidence="2" key="1">
    <citation type="submission" date="2019-01" db="EMBL/GenBank/DDBJ databases">
        <title>Anaerobic oxidation of ethane by archaea from a marine hydrocarbon seep.</title>
        <authorList>
            <person name="Musat F."/>
        </authorList>
    </citation>
    <scope>NUCLEOTIDE SEQUENCE [LARGE SCALE GENOMIC DNA]</scope>
</reference>
<dbReference type="Proteomes" id="UP000291831">
    <property type="component" value="Unassembled WGS sequence"/>
</dbReference>
<proteinExistence type="predicted"/>
<dbReference type="AlphaFoldDB" id="A0A8B3S6Z2"/>
<accession>A0A8B3S6Z2</accession>
<protein>
    <submittedName>
        <fullName evidence="1">Uncharacterized protein</fullName>
    </submittedName>
</protein>
<comment type="caution">
    <text evidence="1">The sequence shown here is derived from an EMBL/GenBank/DDBJ whole genome shotgun (WGS) entry which is preliminary data.</text>
</comment>
<dbReference type="InterPro" id="IPR011050">
    <property type="entry name" value="Pectin_lyase_fold/virulence"/>
</dbReference>
<dbReference type="PROSITE" id="PS51257">
    <property type="entry name" value="PROKAR_LIPOPROTEIN"/>
    <property type="match status" value="1"/>
</dbReference>
<sequence>MKSKTNRSWKISVFAILFAVLAFVSIGCASADTIYVPEGDTIIVRDGTYTGNVVVNKSLTIQSENGSAVTTVEVNSSDDPVFEVTTDYVNISGFTMAGATWVVDDDGGVDYTSIQAVVAA</sequence>
<gene>
    <name evidence="1" type="ORF">AEth_00464</name>
</gene>
<dbReference type="InterPro" id="IPR012334">
    <property type="entry name" value="Pectin_lyas_fold"/>
</dbReference>
<name>A0A8B3S6Z2_9EURY</name>
<evidence type="ECO:0000313" key="1">
    <source>
        <dbReference type="EMBL" id="RZB32786.1"/>
    </source>
</evidence>
<dbReference type="SUPFAM" id="SSF51126">
    <property type="entry name" value="Pectin lyase-like"/>
    <property type="match status" value="1"/>
</dbReference>